<keyword evidence="2" id="KW-0378">Hydrolase</keyword>
<feature type="region of interest" description="Disordered" evidence="3">
    <location>
        <begin position="357"/>
        <end position="412"/>
    </location>
</feature>
<feature type="compositionally biased region" description="Basic and acidic residues" evidence="3">
    <location>
        <begin position="375"/>
        <end position="385"/>
    </location>
</feature>
<dbReference type="EMBL" id="HG994366">
    <property type="protein sequence ID" value="CAF1907549.1"/>
    <property type="molecule type" value="Genomic_DNA"/>
</dbReference>
<feature type="region of interest" description="Disordered" evidence="3">
    <location>
        <begin position="497"/>
        <end position="583"/>
    </location>
</feature>
<feature type="region of interest" description="Disordered" evidence="3">
    <location>
        <begin position="601"/>
        <end position="632"/>
    </location>
</feature>
<accession>A0A816KHY1</accession>
<dbReference type="Pfam" id="PF09331">
    <property type="entry name" value="DUF1985"/>
    <property type="match status" value="1"/>
</dbReference>
<dbReference type="PANTHER" id="PTHR48449:SF1">
    <property type="entry name" value="DUF1985 DOMAIN-CONTAINING PROTEIN"/>
    <property type="match status" value="1"/>
</dbReference>
<feature type="region of interest" description="Disordered" evidence="3">
    <location>
        <begin position="724"/>
        <end position="789"/>
    </location>
</feature>
<reference evidence="6" key="1">
    <citation type="submission" date="2021-01" db="EMBL/GenBank/DDBJ databases">
        <authorList>
            <consortium name="Genoscope - CEA"/>
            <person name="William W."/>
        </authorList>
    </citation>
    <scope>NUCLEOTIDE SEQUENCE</scope>
</reference>
<gene>
    <name evidence="6" type="ORF">DARMORV10_C02P27860.1</name>
</gene>
<feature type="domain" description="DUF1985" evidence="5">
    <location>
        <begin position="72"/>
        <end position="221"/>
    </location>
</feature>
<organism evidence="6">
    <name type="scientific">Brassica napus</name>
    <name type="common">Rape</name>
    <dbReference type="NCBI Taxonomy" id="3708"/>
    <lineage>
        <taxon>Eukaryota</taxon>
        <taxon>Viridiplantae</taxon>
        <taxon>Streptophyta</taxon>
        <taxon>Embryophyta</taxon>
        <taxon>Tracheophyta</taxon>
        <taxon>Spermatophyta</taxon>
        <taxon>Magnoliopsida</taxon>
        <taxon>eudicotyledons</taxon>
        <taxon>Gunneridae</taxon>
        <taxon>Pentapetalae</taxon>
        <taxon>rosids</taxon>
        <taxon>malvids</taxon>
        <taxon>Brassicales</taxon>
        <taxon>Brassicaceae</taxon>
        <taxon>Brassiceae</taxon>
        <taxon>Brassica</taxon>
    </lineage>
</organism>
<evidence type="ECO:0000313" key="6">
    <source>
        <dbReference type="EMBL" id="CAF1907549.1"/>
    </source>
</evidence>
<evidence type="ECO:0000256" key="2">
    <source>
        <dbReference type="ARBA" id="ARBA00022801"/>
    </source>
</evidence>
<feature type="domain" description="Ubiquitin-like protease family profile" evidence="4">
    <location>
        <begin position="850"/>
        <end position="982"/>
    </location>
</feature>
<evidence type="ECO:0000256" key="3">
    <source>
        <dbReference type="SAM" id="MobiDB-lite"/>
    </source>
</evidence>
<evidence type="ECO:0000259" key="5">
    <source>
        <dbReference type="Pfam" id="PF09331"/>
    </source>
</evidence>
<dbReference type="InterPro" id="IPR003653">
    <property type="entry name" value="Peptidase_C48_C"/>
</dbReference>
<protein>
    <submittedName>
        <fullName evidence="6">(rape) hypothetical protein</fullName>
    </submittedName>
</protein>
<dbReference type="Pfam" id="PF02902">
    <property type="entry name" value="Peptidase_C48"/>
    <property type="match status" value="1"/>
</dbReference>
<proteinExistence type="predicted"/>
<feature type="compositionally biased region" description="Low complexity" evidence="3">
    <location>
        <begin position="615"/>
        <end position="630"/>
    </location>
</feature>
<dbReference type="Proteomes" id="UP001295469">
    <property type="component" value="Chromosome C02"/>
</dbReference>
<evidence type="ECO:0000259" key="4">
    <source>
        <dbReference type="Pfam" id="PF02902"/>
    </source>
</evidence>
<dbReference type="InterPro" id="IPR015410">
    <property type="entry name" value="DUF1985"/>
</dbReference>
<dbReference type="GO" id="GO:0008234">
    <property type="term" value="F:cysteine-type peptidase activity"/>
    <property type="evidence" value="ECO:0007669"/>
    <property type="project" value="InterPro"/>
</dbReference>
<keyword evidence="1" id="KW-0645">Protease</keyword>
<dbReference type="PANTHER" id="PTHR48449">
    <property type="entry name" value="DUF1985 DOMAIN-CONTAINING PROTEIN"/>
    <property type="match status" value="1"/>
</dbReference>
<name>A0A816KHY1_BRANA</name>
<feature type="compositionally biased region" description="Basic and acidic residues" evidence="3">
    <location>
        <begin position="759"/>
        <end position="772"/>
    </location>
</feature>
<dbReference type="AlphaFoldDB" id="A0A816KHY1"/>
<dbReference type="GO" id="GO:0006508">
    <property type="term" value="P:proteolysis"/>
    <property type="evidence" value="ECO:0007669"/>
    <property type="project" value="UniProtKB-KW"/>
</dbReference>
<evidence type="ECO:0000256" key="1">
    <source>
        <dbReference type="ARBA" id="ARBA00022670"/>
    </source>
</evidence>
<sequence length="1045" mass="114115">MDELGLPLRMFEAGSEPSGRKRVNNYFNIWWIDIIKSALEEEDLEMLNELQFRRVLQMGSHTFSVMFLHYCLSRQLLTAKEYELWWIFVGKPIRYAIQDFALVTGLNCGDGVGLIGEAAEKGIGRGKASGKGKSSMSIWDDLFRGEEKPTPGWIMERLVKGKKYKDRLTRLRLSLLVLVEGILCPTCGTTKIRPEIVSMLGDLDAFLKYTWGRESFILTVRSTKARSAVNYVKDTMAIQGFTHAMVLVTVTACPSIIIKTGGADPLADSTLSSEEIISRVVDRKVVVNIVSAKTVGQLGQAYVRSLISTDEEGEDLYRGLGDKEDTSVDTMVALIDDDYPFEHNTWSDGVKADEVKLKKGHAQTSESSDENVPEPVEKDNAHHGGVESGGYPGDSRGKSSANPSGAPHGGESFHFDVQTLLRRAADAYEENVIAMYEGSILSLKGHFNSEVGGLRTDLQAATSAIAHLESKVTGEFDKINQLLKSRLRGADMGPTYGFSPERHLSPFPDQNDDFNNSEVNPDRPTTHTGAPDGMGTHTKFVSTQRDGEDVAGTGTASVGLGQNLDEGERGGGLSPGKQTDSTYGVEFRAETGGEHRVDAHIGHDPINVENPSPSVNVASPDNADAANPPSRVDVDQVNVSSECRIDDPLSGVVNKILAEAGVDKDPLRPSTGSGTDVPQTSADVILEKVGLDGVHDDRGEAAVGKKGEDVDEDDVTITKVQAGRGNTDAAGGEADGGRCFSRRTHTSSKRYTPPAPTVRKKEGNKKVPRQMDDNAPPPKRVKKGGFSPFTPPTPAAREAFLKIMAEAKSNAPSLGSVISIASLDDVFNCTGVCSYEAVDRVVGWIRKRRDSNPSLKFDFIPPTFFMDLIRSYPAFEAMQDKAAFTFPMSLRSQFMHRPQWFTQVDFLYTLILVKDIHWVGMIVYLAMWAIYVVDANQTCPPISVVKDVVNPISIMMPHMISRFCLTSRPRELNYLPFPISRIDIPVLLEHPGYAAVVGLILLEIAAVGNPLIDLSLTEEEVRVAAENYAISTLGMFKVVPTNPAV</sequence>